<dbReference type="EMBL" id="FMCR01000005">
    <property type="protein sequence ID" value="SCF29524.1"/>
    <property type="molecule type" value="Genomic_DNA"/>
</dbReference>
<evidence type="ECO:0000259" key="5">
    <source>
        <dbReference type="PROSITE" id="PS50975"/>
    </source>
</evidence>
<evidence type="ECO:0000313" key="7">
    <source>
        <dbReference type="Proteomes" id="UP000198864"/>
    </source>
</evidence>
<dbReference type="SUPFAM" id="SSF56059">
    <property type="entry name" value="Glutathione synthetase ATP-binding domain-like"/>
    <property type="match status" value="1"/>
</dbReference>
<dbReference type="InterPro" id="IPR052032">
    <property type="entry name" value="ATP-dep_AA_Ligase"/>
</dbReference>
<dbReference type="GO" id="GO:0016874">
    <property type="term" value="F:ligase activity"/>
    <property type="evidence" value="ECO:0007669"/>
    <property type="project" value="UniProtKB-KW"/>
</dbReference>
<keyword evidence="2 4" id="KW-0547">Nucleotide-binding</keyword>
<organism evidence="6 7">
    <name type="scientific">Micromonospora saelicesensis</name>
    <dbReference type="NCBI Taxonomy" id="285676"/>
    <lineage>
        <taxon>Bacteria</taxon>
        <taxon>Bacillati</taxon>
        <taxon>Actinomycetota</taxon>
        <taxon>Actinomycetes</taxon>
        <taxon>Micromonosporales</taxon>
        <taxon>Micromonosporaceae</taxon>
        <taxon>Micromonospora</taxon>
    </lineage>
</organism>
<dbReference type="GO" id="GO:0046872">
    <property type="term" value="F:metal ion binding"/>
    <property type="evidence" value="ECO:0007669"/>
    <property type="project" value="InterPro"/>
</dbReference>
<evidence type="ECO:0000256" key="2">
    <source>
        <dbReference type="ARBA" id="ARBA00022741"/>
    </source>
</evidence>
<feature type="domain" description="ATP-grasp" evidence="5">
    <location>
        <begin position="109"/>
        <end position="306"/>
    </location>
</feature>
<dbReference type="AlphaFoldDB" id="A0A1C4Z9A9"/>
<sequence>MLIIVQPLSAGIQLASRLVATGVPCLIPTQFPDLLPAEVHSGARVVDWHPDDGVPALLDLVDRLGVTPTGVIAGFEYAVGAAAELARALGLPALSQDTAEAVRQKDVMRERCVKHGIAVPASITVPADEVGECPFAFPAVVKPADWGGSLMVRLVRDADEYQRACAEIHRYGEVKFHHDPRRVALVEEYVDGPEFSLEGWVDTAGPHIVSITTKLLSAPPQFFEMGHVATPPQRSPHGRLLHEFAAQVVAAFDITVGPFHIETRIAADGHPVLIEVGARLAGDCIPELVMAGPGVDLYLAAAEAARGGRYVDQPVSSVSAGLAFVTTDRPGVFAGSLSGIEPFLDADEFVRIVFEAERGAALDPDDIFHNRVAQVHFVGDPGRVEDLVGAVLRDVRVDISDKEGNRS</sequence>
<evidence type="ECO:0000256" key="3">
    <source>
        <dbReference type="ARBA" id="ARBA00022840"/>
    </source>
</evidence>
<dbReference type="Pfam" id="PF13535">
    <property type="entry name" value="ATP-grasp_4"/>
    <property type="match status" value="1"/>
</dbReference>
<dbReference type="PROSITE" id="PS50975">
    <property type="entry name" value="ATP_GRASP"/>
    <property type="match status" value="1"/>
</dbReference>
<dbReference type="STRING" id="285676.GA0070561_5101"/>
<accession>A0A1C4Z9A9</accession>
<dbReference type="PANTHER" id="PTHR43585">
    <property type="entry name" value="FUMIPYRROLE BIOSYNTHESIS PROTEIN C"/>
    <property type="match status" value="1"/>
</dbReference>
<dbReference type="PANTHER" id="PTHR43585:SF2">
    <property type="entry name" value="ATP-GRASP ENZYME FSQD"/>
    <property type="match status" value="1"/>
</dbReference>
<keyword evidence="3 4" id="KW-0067">ATP-binding</keyword>
<protein>
    <submittedName>
        <fullName evidence="6">ATP-grasp domain-containing protein</fullName>
    </submittedName>
</protein>
<proteinExistence type="predicted"/>
<evidence type="ECO:0000256" key="4">
    <source>
        <dbReference type="PROSITE-ProRule" id="PRU00409"/>
    </source>
</evidence>
<name>A0A1C4Z9A9_9ACTN</name>
<dbReference type="Proteomes" id="UP000198864">
    <property type="component" value="Unassembled WGS sequence"/>
</dbReference>
<gene>
    <name evidence="6" type="ORF">GA0070561_5101</name>
</gene>
<dbReference type="GO" id="GO:0005524">
    <property type="term" value="F:ATP binding"/>
    <property type="evidence" value="ECO:0007669"/>
    <property type="project" value="UniProtKB-UniRule"/>
</dbReference>
<evidence type="ECO:0000313" key="6">
    <source>
        <dbReference type="EMBL" id="SCF29524.1"/>
    </source>
</evidence>
<dbReference type="RefSeq" id="WP_091404986.1">
    <property type="nucleotide sequence ID" value="NZ_FMCR01000005.1"/>
</dbReference>
<evidence type="ECO:0000256" key="1">
    <source>
        <dbReference type="ARBA" id="ARBA00022598"/>
    </source>
</evidence>
<keyword evidence="1" id="KW-0436">Ligase</keyword>
<dbReference type="Gene3D" id="3.30.470.20">
    <property type="entry name" value="ATP-grasp fold, B domain"/>
    <property type="match status" value="1"/>
</dbReference>
<dbReference type="InterPro" id="IPR011761">
    <property type="entry name" value="ATP-grasp"/>
</dbReference>
<reference evidence="6 7" key="1">
    <citation type="submission" date="2016-06" db="EMBL/GenBank/DDBJ databases">
        <authorList>
            <person name="Kjaerup R.B."/>
            <person name="Dalgaard T.S."/>
            <person name="Juul-Madsen H.R."/>
        </authorList>
    </citation>
    <scope>NUCLEOTIDE SEQUENCE [LARGE SCALE GENOMIC DNA]</scope>
    <source>
        <strain evidence="6 7">DSM 44871</strain>
    </source>
</reference>